<evidence type="ECO:0000256" key="3">
    <source>
        <dbReference type="RuleBase" id="RU000363"/>
    </source>
</evidence>
<proteinExistence type="inferred from homology"/>
<comment type="caution">
    <text evidence="4">The sequence shown here is derived from an EMBL/GenBank/DDBJ whole genome shotgun (WGS) entry which is preliminary data.</text>
</comment>
<dbReference type="NCBIfam" id="NF005065">
    <property type="entry name" value="PRK06482.1"/>
    <property type="match status" value="1"/>
</dbReference>
<dbReference type="AlphaFoldDB" id="A0A8J3TX80"/>
<dbReference type="InterPro" id="IPR051911">
    <property type="entry name" value="SDR_oxidoreductase"/>
</dbReference>
<gene>
    <name evidence="4" type="ORF">Pmi06nite_55710</name>
</gene>
<dbReference type="Pfam" id="PF00106">
    <property type="entry name" value="adh_short"/>
    <property type="match status" value="1"/>
</dbReference>
<dbReference type="PROSITE" id="PS00061">
    <property type="entry name" value="ADH_SHORT"/>
    <property type="match status" value="1"/>
</dbReference>
<evidence type="ECO:0000313" key="4">
    <source>
        <dbReference type="EMBL" id="GII32129.1"/>
    </source>
</evidence>
<keyword evidence="5" id="KW-1185">Reference proteome</keyword>
<comment type="similarity">
    <text evidence="1 3">Belongs to the short-chain dehydrogenases/reductases (SDR) family.</text>
</comment>
<dbReference type="PRINTS" id="PR00081">
    <property type="entry name" value="GDHRDH"/>
</dbReference>
<dbReference type="Gene3D" id="3.40.50.720">
    <property type="entry name" value="NAD(P)-binding Rossmann-like Domain"/>
    <property type="match status" value="1"/>
</dbReference>
<dbReference type="GO" id="GO:0016491">
    <property type="term" value="F:oxidoreductase activity"/>
    <property type="evidence" value="ECO:0007669"/>
    <property type="project" value="UniProtKB-KW"/>
</dbReference>
<name>A0A8J3TX80_9ACTN</name>
<accession>A0A8J3TX80</accession>
<dbReference type="CDD" id="cd05374">
    <property type="entry name" value="17beta-HSD-like_SDR_c"/>
    <property type="match status" value="1"/>
</dbReference>
<dbReference type="PANTHER" id="PTHR43976">
    <property type="entry name" value="SHORT CHAIN DEHYDROGENASE"/>
    <property type="match status" value="1"/>
</dbReference>
<organism evidence="4 5">
    <name type="scientific">Planotetraspora mira</name>
    <dbReference type="NCBI Taxonomy" id="58121"/>
    <lineage>
        <taxon>Bacteria</taxon>
        <taxon>Bacillati</taxon>
        <taxon>Actinomycetota</taxon>
        <taxon>Actinomycetes</taxon>
        <taxon>Streptosporangiales</taxon>
        <taxon>Streptosporangiaceae</taxon>
        <taxon>Planotetraspora</taxon>
    </lineage>
</organism>
<dbReference type="SUPFAM" id="SSF51735">
    <property type="entry name" value="NAD(P)-binding Rossmann-fold domains"/>
    <property type="match status" value="1"/>
</dbReference>
<dbReference type="RefSeq" id="WP_203956029.1">
    <property type="nucleotide sequence ID" value="NZ_BOOO01000033.1"/>
</dbReference>
<dbReference type="EMBL" id="BOOO01000033">
    <property type="protein sequence ID" value="GII32129.1"/>
    <property type="molecule type" value="Genomic_DNA"/>
</dbReference>
<reference evidence="4 5" key="1">
    <citation type="submission" date="2021-01" db="EMBL/GenBank/DDBJ databases">
        <title>Whole genome shotgun sequence of Planotetraspora mira NBRC 15435.</title>
        <authorList>
            <person name="Komaki H."/>
            <person name="Tamura T."/>
        </authorList>
    </citation>
    <scope>NUCLEOTIDE SEQUENCE [LARGE SCALE GENOMIC DNA]</scope>
    <source>
        <strain evidence="4 5">NBRC 15435</strain>
    </source>
</reference>
<sequence>MTPRTWFITGAASGFGYELTTLLLARGERVAATSRREDALTPLMAQYGDRLWTAPLDVADASAIHRVVGQAFSAFGRIDVIVSNAGFGVLGAAEEVSDELLRRQIEVNLIGAIQLTRAAAPYLRAQGGGRIVQMSSSGGQVPDPGMSVYNATKFGVEGFFESVAIELAPFGIEVTLVEPGGARTEFNRNLAVADPIDGYATGIVGRIRGMLGGDADPEFVRRAVAGDPRKIARAVADSAGTTPAPRRLTLGGNAYEAIEAALQDRLSALRAQRELAYGTDADDIVAERAGAAVT</sequence>
<dbReference type="InterPro" id="IPR036291">
    <property type="entry name" value="NAD(P)-bd_dom_sf"/>
</dbReference>
<evidence type="ECO:0000313" key="5">
    <source>
        <dbReference type="Proteomes" id="UP000650628"/>
    </source>
</evidence>
<dbReference type="InterPro" id="IPR002347">
    <property type="entry name" value="SDR_fam"/>
</dbReference>
<dbReference type="Proteomes" id="UP000650628">
    <property type="component" value="Unassembled WGS sequence"/>
</dbReference>
<dbReference type="PANTHER" id="PTHR43976:SF16">
    <property type="entry name" value="SHORT-CHAIN DEHYDROGENASE_REDUCTASE FAMILY PROTEIN"/>
    <property type="match status" value="1"/>
</dbReference>
<protein>
    <submittedName>
        <fullName evidence="4">Short-chain dehydrogenase/reductase</fullName>
    </submittedName>
</protein>
<keyword evidence="2" id="KW-0560">Oxidoreductase</keyword>
<dbReference type="PRINTS" id="PR00080">
    <property type="entry name" value="SDRFAMILY"/>
</dbReference>
<evidence type="ECO:0000256" key="2">
    <source>
        <dbReference type="ARBA" id="ARBA00023002"/>
    </source>
</evidence>
<dbReference type="InterPro" id="IPR020904">
    <property type="entry name" value="Sc_DH/Rdtase_CS"/>
</dbReference>
<evidence type="ECO:0000256" key="1">
    <source>
        <dbReference type="ARBA" id="ARBA00006484"/>
    </source>
</evidence>